<proteinExistence type="predicted"/>
<accession>A0A5B0RPI1</accession>
<evidence type="ECO:0000313" key="2">
    <source>
        <dbReference type="EMBL" id="KAA1126743.1"/>
    </source>
</evidence>
<dbReference type="Proteomes" id="UP000325313">
    <property type="component" value="Unassembled WGS sequence"/>
</dbReference>
<protein>
    <submittedName>
        <fullName evidence="2">Uncharacterized protein</fullName>
    </submittedName>
</protein>
<feature type="compositionally biased region" description="Polar residues" evidence="1">
    <location>
        <begin position="162"/>
        <end position="180"/>
    </location>
</feature>
<sequence length="332" mass="36253">MSSVPSDLPGDLSSESSVRSDKVSRFPLTNAAILAAGVGTYHPFTFQDMLENYSLNASSSTALPGCSSLAGDLDPSVENPWMAMKHRAFLSVLNRPSNYVYSLPATMPGSQSCSVRDLKLKGKQLVGDPSPSPLAETHRVEQPLSPKTQAPADPIVHLVSRVGTTYQSPYPPSKSTSAPSSFEDDESTLGPMSPRSTAPPAFKRSRMDSAQPNSTLNGTGYLDLTARQIDTLLHEGREFPTRFIYNAEQLNEIAHCCLIDLIDFFNFYAPGSPQEASARLLIFRLSSRPQEAALLLTDSLLPLRVPRDQRLLLLLTNNNENRLFLFATPSSH</sequence>
<feature type="compositionally biased region" description="Polar residues" evidence="1">
    <location>
        <begin position="208"/>
        <end position="218"/>
    </location>
</feature>
<gene>
    <name evidence="2" type="ORF">PGTUg99_012864</name>
</gene>
<organism evidence="2 3">
    <name type="scientific">Puccinia graminis f. sp. tritici</name>
    <dbReference type="NCBI Taxonomy" id="56615"/>
    <lineage>
        <taxon>Eukaryota</taxon>
        <taxon>Fungi</taxon>
        <taxon>Dikarya</taxon>
        <taxon>Basidiomycota</taxon>
        <taxon>Pucciniomycotina</taxon>
        <taxon>Pucciniomycetes</taxon>
        <taxon>Pucciniales</taxon>
        <taxon>Pucciniaceae</taxon>
        <taxon>Puccinia</taxon>
    </lineage>
</organism>
<dbReference type="EMBL" id="VDEP01000170">
    <property type="protein sequence ID" value="KAA1126743.1"/>
    <property type="molecule type" value="Genomic_DNA"/>
</dbReference>
<dbReference type="AlphaFoldDB" id="A0A5B0RPI1"/>
<reference evidence="2 3" key="1">
    <citation type="submission" date="2019-05" db="EMBL/GenBank/DDBJ databases">
        <title>Emergence of the Ug99 lineage of the wheat stem rust pathogen through somatic hybridization.</title>
        <authorList>
            <person name="Li F."/>
            <person name="Upadhyaya N.M."/>
            <person name="Sperschneider J."/>
            <person name="Matny O."/>
            <person name="Nguyen-Phuc H."/>
            <person name="Mago R."/>
            <person name="Raley C."/>
            <person name="Miller M.E."/>
            <person name="Silverstein K.A.T."/>
            <person name="Henningsen E."/>
            <person name="Hirsch C.D."/>
            <person name="Visser B."/>
            <person name="Pretorius Z.A."/>
            <person name="Steffenson B.J."/>
            <person name="Schwessinger B."/>
            <person name="Dodds P.N."/>
            <person name="Figueroa M."/>
        </authorList>
    </citation>
    <scope>NUCLEOTIDE SEQUENCE [LARGE SCALE GENOMIC DNA]</scope>
    <source>
        <strain evidence="2 3">Ug99</strain>
    </source>
</reference>
<evidence type="ECO:0000256" key="1">
    <source>
        <dbReference type="SAM" id="MobiDB-lite"/>
    </source>
</evidence>
<feature type="region of interest" description="Disordered" evidence="1">
    <location>
        <begin position="123"/>
        <end position="220"/>
    </location>
</feature>
<comment type="caution">
    <text evidence="2">The sequence shown here is derived from an EMBL/GenBank/DDBJ whole genome shotgun (WGS) entry which is preliminary data.</text>
</comment>
<evidence type="ECO:0000313" key="3">
    <source>
        <dbReference type="Proteomes" id="UP000325313"/>
    </source>
</evidence>
<name>A0A5B0RPI1_PUCGR</name>